<feature type="domain" description="Histidine kinase" evidence="9">
    <location>
        <begin position="184"/>
        <end position="397"/>
    </location>
</feature>
<dbReference type="SMART" id="SM00065">
    <property type="entry name" value="GAF"/>
    <property type="match status" value="1"/>
</dbReference>
<evidence type="ECO:0000256" key="2">
    <source>
        <dbReference type="ARBA" id="ARBA00012438"/>
    </source>
</evidence>
<dbReference type="SUPFAM" id="SSF55874">
    <property type="entry name" value="ATPase domain of HSP90 chaperone/DNA topoisomerase II/histidine kinase"/>
    <property type="match status" value="1"/>
</dbReference>
<dbReference type="SMART" id="SM00388">
    <property type="entry name" value="HisKA"/>
    <property type="match status" value="1"/>
</dbReference>
<dbReference type="EC" id="2.7.13.3" evidence="2"/>
<protein>
    <recommendedName>
        <fullName evidence="2">histidine kinase</fullName>
        <ecNumber evidence="2">2.7.13.3</ecNumber>
    </recommendedName>
</protein>
<dbReference type="InterPro" id="IPR003661">
    <property type="entry name" value="HisK_dim/P_dom"/>
</dbReference>
<keyword evidence="5" id="KW-0547">Nucleotide-binding</keyword>
<name>A0A3D5J2V4_9FLAO</name>
<dbReference type="GO" id="GO:0007234">
    <property type="term" value="P:osmosensory signaling via phosphorelay pathway"/>
    <property type="evidence" value="ECO:0007669"/>
    <property type="project" value="TreeGrafter"/>
</dbReference>
<evidence type="ECO:0000313" key="10">
    <source>
        <dbReference type="EMBL" id="HCV81670.1"/>
    </source>
</evidence>
<dbReference type="PROSITE" id="PS50109">
    <property type="entry name" value="HIS_KIN"/>
    <property type="match status" value="1"/>
</dbReference>
<dbReference type="Pfam" id="PF01590">
    <property type="entry name" value="GAF"/>
    <property type="match status" value="1"/>
</dbReference>
<evidence type="ECO:0000256" key="6">
    <source>
        <dbReference type="ARBA" id="ARBA00022777"/>
    </source>
</evidence>
<dbReference type="SUPFAM" id="SSF55781">
    <property type="entry name" value="GAF domain-like"/>
    <property type="match status" value="1"/>
</dbReference>
<dbReference type="InterPro" id="IPR036097">
    <property type="entry name" value="HisK_dim/P_sf"/>
</dbReference>
<dbReference type="InterPro" id="IPR004358">
    <property type="entry name" value="Sig_transdc_His_kin-like_C"/>
</dbReference>
<keyword evidence="3" id="KW-0597">Phosphoprotein</keyword>
<dbReference type="GO" id="GO:0030295">
    <property type="term" value="F:protein kinase activator activity"/>
    <property type="evidence" value="ECO:0007669"/>
    <property type="project" value="TreeGrafter"/>
</dbReference>
<dbReference type="GO" id="GO:0005524">
    <property type="term" value="F:ATP binding"/>
    <property type="evidence" value="ECO:0007669"/>
    <property type="project" value="UniProtKB-KW"/>
</dbReference>
<dbReference type="SUPFAM" id="SSF47384">
    <property type="entry name" value="Homodimeric domain of signal transducing histidine kinase"/>
    <property type="match status" value="1"/>
</dbReference>
<dbReference type="OMA" id="ESYISVP"/>
<dbReference type="CDD" id="cd00082">
    <property type="entry name" value="HisKA"/>
    <property type="match status" value="1"/>
</dbReference>
<dbReference type="InterPro" id="IPR050351">
    <property type="entry name" value="BphY/WalK/GraS-like"/>
</dbReference>
<dbReference type="InterPro" id="IPR003594">
    <property type="entry name" value="HATPase_dom"/>
</dbReference>
<keyword evidence="6" id="KW-0418">Kinase</keyword>
<dbReference type="PANTHER" id="PTHR42878:SF7">
    <property type="entry name" value="SENSOR HISTIDINE KINASE GLRK"/>
    <property type="match status" value="1"/>
</dbReference>
<dbReference type="Gene3D" id="1.10.287.130">
    <property type="match status" value="1"/>
</dbReference>
<evidence type="ECO:0000256" key="7">
    <source>
        <dbReference type="ARBA" id="ARBA00022840"/>
    </source>
</evidence>
<keyword evidence="4" id="KW-0808">Transferase</keyword>
<reference evidence="10 11" key="1">
    <citation type="journal article" date="2018" name="Nat. Biotechnol.">
        <title>A standardized bacterial taxonomy based on genome phylogeny substantially revises the tree of life.</title>
        <authorList>
            <person name="Parks D.H."/>
            <person name="Chuvochina M."/>
            <person name="Waite D.W."/>
            <person name="Rinke C."/>
            <person name="Skarshewski A."/>
            <person name="Chaumeil P.A."/>
            <person name="Hugenholtz P."/>
        </authorList>
    </citation>
    <scope>NUCLEOTIDE SEQUENCE [LARGE SCALE GENOMIC DNA]</scope>
    <source>
        <strain evidence="10">UBA9359</strain>
    </source>
</reference>
<dbReference type="InterPro" id="IPR005467">
    <property type="entry name" value="His_kinase_dom"/>
</dbReference>
<dbReference type="Gene3D" id="3.30.450.40">
    <property type="match status" value="1"/>
</dbReference>
<evidence type="ECO:0000256" key="1">
    <source>
        <dbReference type="ARBA" id="ARBA00000085"/>
    </source>
</evidence>
<evidence type="ECO:0000256" key="8">
    <source>
        <dbReference type="ARBA" id="ARBA00023012"/>
    </source>
</evidence>
<evidence type="ECO:0000256" key="4">
    <source>
        <dbReference type="ARBA" id="ARBA00022679"/>
    </source>
</evidence>
<dbReference type="GO" id="GO:0000155">
    <property type="term" value="F:phosphorelay sensor kinase activity"/>
    <property type="evidence" value="ECO:0007669"/>
    <property type="project" value="InterPro"/>
</dbReference>
<dbReference type="PANTHER" id="PTHR42878">
    <property type="entry name" value="TWO-COMPONENT HISTIDINE KINASE"/>
    <property type="match status" value="1"/>
</dbReference>
<dbReference type="Proteomes" id="UP000264330">
    <property type="component" value="Unassembled WGS sequence"/>
</dbReference>
<evidence type="ECO:0000256" key="3">
    <source>
        <dbReference type="ARBA" id="ARBA00022553"/>
    </source>
</evidence>
<comment type="caution">
    <text evidence="10">The sequence shown here is derived from an EMBL/GenBank/DDBJ whole genome shotgun (WGS) entry which is preliminary data.</text>
</comment>
<dbReference type="Gene3D" id="3.30.565.10">
    <property type="entry name" value="Histidine kinase-like ATPase, C-terminal domain"/>
    <property type="match status" value="1"/>
</dbReference>
<dbReference type="SMART" id="SM00387">
    <property type="entry name" value="HATPase_c"/>
    <property type="match status" value="1"/>
</dbReference>
<accession>A0A3D5J2V4</accession>
<gene>
    <name evidence="10" type="ORF">DGQ38_11550</name>
</gene>
<proteinExistence type="predicted"/>
<organism evidence="10 11">
    <name type="scientific">Zunongwangia profunda</name>
    <dbReference type="NCBI Taxonomy" id="398743"/>
    <lineage>
        <taxon>Bacteria</taxon>
        <taxon>Pseudomonadati</taxon>
        <taxon>Bacteroidota</taxon>
        <taxon>Flavobacteriia</taxon>
        <taxon>Flavobacteriales</taxon>
        <taxon>Flavobacteriaceae</taxon>
        <taxon>Zunongwangia</taxon>
    </lineage>
</organism>
<dbReference type="Pfam" id="PF00512">
    <property type="entry name" value="HisKA"/>
    <property type="match status" value="1"/>
</dbReference>
<evidence type="ECO:0000313" key="11">
    <source>
        <dbReference type="Proteomes" id="UP000264330"/>
    </source>
</evidence>
<dbReference type="GO" id="GO:0000156">
    <property type="term" value="F:phosphorelay response regulator activity"/>
    <property type="evidence" value="ECO:0007669"/>
    <property type="project" value="TreeGrafter"/>
</dbReference>
<dbReference type="AlphaFoldDB" id="A0A3D5J2V4"/>
<dbReference type="EMBL" id="DPMF01000267">
    <property type="protein sequence ID" value="HCV81670.1"/>
    <property type="molecule type" value="Genomic_DNA"/>
</dbReference>
<comment type="catalytic activity">
    <reaction evidence="1">
        <text>ATP + protein L-histidine = ADP + protein N-phospho-L-histidine.</text>
        <dbReference type="EC" id="2.7.13.3"/>
    </reaction>
</comment>
<evidence type="ECO:0000256" key="5">
    <source>
        <dbReference type="ARBA" id="ARBA00022741"/>
    </source>
</evidence>
<dbReference type="PRINTS" id="PR00344">
    <property type="entry name" value="BCTRLSENSOR"/>
</dbReference>
<evidence type="ECO:0000259" key="9">
    <source>
        <dbReference type="PROSITE" id="PS50109"/>
    </source>
</evidence>
<dbReference type="InterPro" id="IPR029016">
    <property type="entry name" value="GAF-like_dom_sf"/>
</dbReference>
<dbReference type="Pfam" id="PF02518">
    <property type="entry name" value="HATPase_c"/>
    <property type="match status" value="1"/>
</dbReference>
<keyword evidence="8" id="KW-0902">Two-component regulatory system</keyword>
<dbReference type="RefSeq" id="WP_013069776.1">
    <property type="nucleotide sequence ID" value="NZ_CAJXAW010000046.1"/>
</dbReference>
<dbReference type="InterPro" id="IPR003018">
    <property type="entry name" value="GAF"/>
</dbReference>
<dbReference type="InterPro" id="IPR036890">
    <property type="entry name" value="HATPase_C_sf"/>
</dbReference>
<sequence length="407" mass="45492">MAIDKSLALRKDIEDVNEIPGIHKLLNVISCSSNMRFVAIARVTEERWITAVSKDDIEFGLRPGDELAVESTICNEIRQHHIPVVIEDVDHNTIFCNHHTPKQYGFKSYISYPIFLKDGSFFGTLCAIDPKPAKINNDGVRDMFKLYTDLISYHLESIHKLRQANRKIKKQDEIAELRETFVAILGHDLRNPVGTTRICADMLLSSKIPEAAKKQAEIIKSTSYRMQSLIDNLLDFAKGNIGEGISLNLSEDNNKLEKELGEVITECKIINEDRLIESEISLHQKVDCDTTRMAQLLSNLLNNAIKHSISKKPVLVKISSSSSQFSLSVINHGETIPKKNQRELFKPYFKSKAKNNENGLGLGLYIASEIAKAHHGNLGVTSEDGVTSFNFSMPVESSLESTGTLLG</sequence>
<keyword evidence="7" id="KW-0067">ATP-binding</keyword>